<comment type="similarity">
    <text evidence="1">Belongs to the aldo/keto reductase family.</text>
</comment>
<evidence type="ECO:0000256" key="1">
    <source>
        <dbReference type="ARBA" id="ARBA00007905"/>
    </source>
</evidence>
<sequence length="51" mass="6062">AKAIKRCDVPREELFITTKVYYSEQGYDNTLKAFNRSLNRLDIDYVDLYLV</sequence>
<feature type="non-terminal residue" evidence="5">
    <location>
        <position position="1"/>
    </location>
</feature>
<protein>
    <recommendedName>
        <fullName evidence="4">NADP-dependent oxidoreductase domain-containing protein</fullName>
    </recommendedName>
</protein>
<gene>
    <name evidence="5" type="ORF">S01H4_67017</name>
</gene>
<name>X1EA73_9ZZZZ</name>
<evidence type="ECO:0000256" key="2">
    <source>
        <dbReference type="ARBA" id="ARBA00022857"/>
    </source>
</evidence>
<dbReference type="SUPFAM" id="SSF51430">
    <property type="entry name" value="NAD(P)-linked oxidoreductase"/>
    <property type="match status" value="1"/>
</dbReference>
<dbReference type="PANTHER" id="PTHR43827:SF3">
    <property type="entry name" value="NADP-DEPENDENT OXIDOREDUCTASE DOMAIN-CONTAINING PROTEIN"/>
    <property type="match status" value="1"/>
</dbReference>
<dbReference type="GO" id="GO:0016616">
    <property type="term" value="F:oxidoreductase activity, acting on the CH-OH group of donors, NAD or NADP as acceptor"/>
    <property type="evidence" value="ECO:0007669"/>
    <property type="project" value="UniProtKB-ARBA"/>
</dbReference>
<dbReference type="EMBL" id="BART01041854">
    <property type="protein sequence ID" value="GAH29482.1"/>
    <property type="molecule type" value="Genomic_DNA"/>
</dbReference>
<evidence type="ECO:0000256" key="3">
    <source>
        <dbReference type="ARBA" id="ARBA00023002"/>
    </source>
</evidence>
<comment type="caution">
    <text evidence="5">The sequence shown here is derived from an EMBL/GenBank/DDBJ whole genome shotgun (WGS) entry which is preliminary data.</text>
</comment>
<dbReference type="Pfam" id="PF00248">
    <property type="entry name" value="Aldo_ket_red"/>
    <property type="match status" value="1"/>
</dbReference>
<keyword evidence="2" id="KW-0521">NADP</keyword>
<evidence type="ECO:0000313" key="5">
    <source>
        <dbReference type="EMBL" id="GAH29482.1"/>
    </source>
</evidence>
<evidence type="ECO:0000259" key="4">
    <source>
        <dbReference type="Pfam" id="PF00248"/>
    </source>
</evidence>
<dbReference type="InterPro" id="IPR020471">
    <property type="entry name" value="AKR"/>
</dbReference>
<feature type="domain" description="NADP-dependent oxidoreductase" evidence="4">
    <location>
        <begin position="2"/>
        <end position="50"/>
    </location>
</feature>
<accession>X1EA73</accession>
<organism evidence="5">
    <name type="scientific">marine sediment metagenome</name>
    <dbReference type="NCBI Taxonomy" id="412755"/>
    <lineage>
        <taxon>unclassified sequences</taxon>
        <taxon>metagenomes</taxon>
        <taxon>ecological metagenomes</taxon>
    </lineage>
</organism>
<dbReference type="Gene3D" id="3.20.20.100">
    <property type="entry name" value="NADP-dependent oxidoreductase domain"/>
    <property type="match status" value="1"/>
</dbReference>
<dbReference type="InterPro" id="IPR023210">
    <property type="entry name" value="NADP_OxRdtase_dom"/>
</dbReference>
<keyword evidence="3" id="KW-0560">Oxidoreductase</keyword>
<feature type="non-terminal residue" evidence="5">
    <location>
        <position position="51"/>
    </location>
</feature>
<dbReference type="AlphaFoldDB" id="X1EA73"/>
<dbReference type="InterPro" id="IPR036812">
    <property type="entry name" value="NAD(P)_OxRdtase_dom_sf"/>
</dbReference>
<proteinExistence type="inferred from homology"/>
<dbReference type="PANTHER" id="PTHR43827">
    <property type="entry name" value="2,5-DIKETO-D-GLUCONIC ACID REDUCTASE"/>
    <property type="match status" value="1"/>
</dbReference>
<reference evidence="5" key="1">
    <citation type="journal article" date="2014" name="Front. Microbiol.">
        <title>High frequency of phylogenetically diverse reductive dehalogenase-homologous genes in deep subseafloor sedimentary metagenomes.</title>
        <authorList>
            <person name="Kawai M."/>
            <person name="Futagami T."/>
            <person name="Toyoda A."/>
            <person name="Takaki Y."/>
            <person name="Nishi S."/>
            <person name="Hori S."/>
            <person name="Arai W."/>
            <person name="Tsubouchi T."/>
            <person name="Morono Y."/>
            <person name="Uchiyama I."/>
            <person name="Ito T."/>
            <person name="Fujiyama A."/>
            <person name="Inagaki F."/>
            <person name="Takami H."/>
        </authorList>
    </citation>
    <scope>NUCLEOTIDE SEQUENCE</scope>
    <source>
        <strain evidence="5">Expedition CK06-06</strain>
    </source>
</reference>